<dbReference type="GeneID" id="19301546"/>
<sequence>MLSAAASSTTETLETNFAAVHFVAGEDGEYLITVSGSQYRSTVSCWEVPLRGSQAFCVAQLEDQASHYLFELVCNEDPDSQGTFCLQTNLEVPSLRVYSLDKFHGRFVALSVDVPVIPDASVLLLRGNFILFDNLQVYDWKMDRLLSLSISSDDPDVEDLVLGAKYINGYFLIVRRHSGVLVKAPNPTSPAVQGDPGLIIHWDFHAIQTAIYVQDPFYRDQTTGWPKVPITILLRGFEVIKQVDLLATVPSTAGPSRDTNDTPEAGVALHVINNRLIPIVPSHAEMLVGPSGKGIWLETRNITRKHATYPARCIVGFSVRREHDEEACASAAYQPPGNVVEMCKSEVFVQRLGSCELARRRYGLGCVAFEDTVGRIAFIGRDGTLQILDYA</sequence>
<dbReference type="KEGG" id="gtr:GLOTRDRAFT_127341"/>
<accession>S7QAL1</accession>
<dbReference type="AlphaFoldDB" id="S7QAL1"/>
<gene>
    <name evidence="1" type="ORF">GLOTRDRAFT_127341</name>
</gene>
<proteinExistence type="predicted"/>
<evidence type="ECO:0000313" key="1">
    <source>
        <dbReference type="EMBL" id="EPQ56956.1"/>
    </source>
</evidence>
<dbReference type="HOGENOM" id="CLU_719727_0_0_1"/>
<protein>
    <recommendedName>
        <fullName evidence="3">Cleavage/polyadenylation specificity factor A subunit N-terminal domain-containing protein</fullName>
    </recommendedName>
</protein>
<dbReference type="OMA" id="PSGKGFW"/>
<name>S7QAL1_GLOTA</name>
<dbReference type="eggNOG" id="ENOG502R14D">
    <property type="taxonomic scope" value="Eukaryota"/>
</dbReference>
<reference evidence="1 2" key="1">
    <citation type="journal article" date="2012" name="Science">
        <title>The Paleozoic origin of enzymatic lignin decomposition reconstructed from 31 fungal genomes.</title>
        <authorList>
            <person name="Floudas D."/>
            <person name="Binder M."/>
            <person name="Riley R."/>
            <person name="Barry K."/>
            <person name="Blanchette R.A."/>
            <person name="Henrissat B."/>
            <person name="Martinez A.T."/>
            <person name="Otillar R."/>
            <person name="Spatafora J.W."/>
            <person name="Yadav J.S."/>
            <person name="Aerts A."/>
            <person name="Benoit I."/>
            <person name="Boyd A."/>
            <person name="Carlson A."/>
            <person name="Copeland A."/>
            <person name="Coutinho P.M."/>
            <person name="de Vries R.P."/>
            <person name="Ferreira P."/>
            <person name="Findley K."/>
            <person name="Foster B."/>
            <person name="Gaskell J."/>
            <person name="Glotzer D."/>
            <person name="Gorecki P."/>
            <person name="Heitman J."/>
            <person name="Hesse C."/>
            <person name="Hori C."/>
            <person name="Igarashi K."/>
            <person name="Jurgens J.A."/>
            <person name="Kallen N."/>
            <person name="Kersten P."/>
            <person name="Kohler A."/>
            <person name="Kuees U."/>
            <person name="Kumar T.K.A."/>
            <person name="Kuo A."/>
            <person name="LaButti K."/>
            <person name="Larrondo L.F."/>
            <person name="Lindquist E."/>
            <person name="Ling A."/>
            <person name="Lombard V."/>
            <person name="Lucas S."/>
            <person name="Lundell T."/>
            <person name="Martin R."/>
            <person name="McLaughlin D.J."/>
            <person name="Morgenstern I."/>
            <person name="Morin E."/>
            <person name="Murat C."/>
            <person name="Nagy L.G."/>
            <person name="Nolan M."/>
            <person name="Ohm R.A."/>
            <person name="Patyshakuliyeva A."/>
            <person name="Rokas A."/>
            <person name="Ruiz-Duenas F.J."/>
            <person name="Sabat G."/>
            <person name="Salamov A."/>
            <person name="Samejima M."/>
            <person name="Schmutz J."/>
            <person name="Slot J.C."/>
            <person name="St John F."/>
            <person name="Stenlid J."/>
            <person name="Sun H."/>
            <person name="Sun S."/>
            <person name="Syed K."/>
            <person name="Tsang A."/>
            <person name="Wiebenga A."/>
            <person name="Young D."/>
            <person name="Pisabarro A."/>
            <person name="Eastwood D.C."/>
            <person name="Martin F."/>
            <person name="Cullen D."/>
            <person name="Grigoriev I.V."/>
            <person name="Hibbett D.S."/>
        </authorList>
    </citation>
    <scope>NUCLEOTIDE SEQUENCE [LARGE SCALE GENOMIC DNA]</scope>
    <source>
        <strain evidence="1 2">ATCC 11539</strain>
    </source>
</reference>
<organism evidence="1 2">
    <name type="scientific">Gloeophyllum trabeum (strain ATCC 11539 / FP-39264 / Madison 617)</name>
    <name type="common">Brown rot fungus</name>
    <dbReference type="NCBI Taxonomy" id="670483"/>
    <lineage>
        <taxon>Eukaryota</taxon>
        <taxon>Fungi</taxon>
        <taxon>Dikarya</taxon>
        <taxon>Basidiomycota</taxon>
        <taxon>Agaricomycotina</taxon>
        <taxon>Agaricomycetes</taxon>
        <taxon>Gloeophyllales</taxon>
        <taxon>Gloeophyllaceae</taxon>
        <taxon>Gloeophyllum</taxon>
    </lineage>
</organism>
<dbReference type="EMBL" id="KB469299">
    <property type="protein sequence ID" value="EPQ56956.1"/>
    <property type="molecule type" value="Genomic_DNA"/>
</dbReference>
<dbReference type="STRING" id="670483.S7QAL1"/>
<evidence type="ECO:0008006" key="3">
    <source>
        <dbReference type="Google" id="ProtNLM"/>
    </source>
</evidence>
<keyword evidence="2" id="KW-1185">Reference proteome</keyword>
<evidence type="ECO:0000313" key="2">
    <source>
        <dbReference type="Proteomes" id="UP000030669"/>
    </source>
</evidence>
<dbReference type="RefSeq" id="XP_007864131.1">
    <property type="nucleotide sequence ID" value="XM_007865940.1"/>
</dbReference>
<dbReference type="OrthoDB" id="2688364at2759"/>
<dbReference type="Proteomes" id="UP000030669">
    <property type="component" value="Unassembled WGS sequence"/>
</dbReference>